<dbReference type="Gramene" id="KQK06175">
    <property type="protein sequence ID" value="KQK06175"/>
    <property type="gene ID" value="BRADI_2g24950v3"/>
</dbReference>
<protein>
    <submittedName>
        <fullName evidence="1 2">Uncharacterized protein</fullName>
    </submittedName>
</protein>
<dbReference type="RefSeq" id="XP_003568422.1">
    <property type="nucleotide sequence ID" value="XM_003568374.4"/>
</dbReference>
<dbReference type="STRING" id="15368.I1HJ96"/>
<evidence type="ECO:0000313" key="2">
    <source>
        <dbReference type="EnsemblPlants" id="KQK06175"/>
    </source>
</evidence>
<dbReference type="GeneID" id="100825411"/>
<dbReference type="KEGG" id="bdi:100825411"/>
<proteinExistence type="predicted"/>
<sequence length="330" mass="36788">MATRSSRNRNKVSDSLYGEDVDPAYKMFLDHLSIDGDNFVLHVPNGDHGMPLTVRYEVAKRKDGTDVPNISPCRSQGGANVWRPGVTSAGAANISVGQSIPPRASSLENKTSEIDESYAKFLSLTKIVDGFMVTEIEPGVTIVYGQEEETPAGYDELRTASSTKERVPLTTVLESMEDEDEDLICTCEHELVPHTEYSDFNACEDDQGAALVLPSGITSTFDEKLDSFLSRPYDRKEFEELLRKATVRMPVTRQRHLRNASKSYATEVPGLSYLDEYPDLATQIGSADCDERRLNLLRKFFFWLQNLTHEGAHMPWIPKAAASNPITVDD</sequence>
<evidence type="ECO:0000313" key="1">
    <source>
        <dbReference type="EMBL" id="KQK06174.1"/>
    </source>
</evidence>
<dbReference type="OMA" id="HECSKIT"/>
<dbReference type="EnsemblPlants" id="KQK06174">
    <property type="protein sequence ID" value="KQK06174"/>
    <property type="gene ID" value="BRADI_2g24950v3"/>
</dbReference>
<dbReference type="AlphaFoldDB" id="I1HJ96"/>
<dbReference type="eggNOG" id="ENOG502S39P">
    <property type="taxonomic scope" value="Eukaryota"/>
</dbReference>
<reference evidence="2" key="3">
    <citation type="submission" date="2018-08" db="UniProtKB">
        <authorList>
            <consortium name="EnsemblPlants"/>
        </authorList>
    </citation>
    <scope>IDENTIFICATION</scope>
    <source>
        <strain evidence="2">cv. Bd21</strain>
    </source>
</reference>
<dbReference type="EnsemblPlants" id="PNT71218">
    <property type="protein sequence ID" value="PNT71218"/>
    <property type="gene ID" value="BRADI_2g24950v3"/>
</dbReference>
<dbReference type="EMBL" id="CM000881">
    <property type="protein sequence ID" value="PNT71218.1"/>
    <property type="molecule type" value="Genomic_DNA"/>
</dbReference>
<accession>I1HJ96</accession>
<dbReference type="ExpressionAtlas" id="I1HJ96">
    <property type="expression patterns" value="baseline and differential"/>
</dbReference>
<dbReference type="RefSeq" id="XP_014753894.1">
    <property type="nucleotide sequence ID" value="XM_014898408.2"/>
</dbReference>
<dbReference type="EMBL" id="CM000881">
    <property type="protein sequence ID" value="KQK06174.1"/>
    <property type="molecule type" value="Genomic_DNA"/>
</dbReference>
<dbReference type="Gramene" id="KQK06174">
    <property type="protein sequence ID" value="KQK06174"/>
    <property type="gene ID" value="BRADI_2g24950v3"/>
</dbReference>
<dbReference type="Gramene" id="PNT71218">
    <property type="protein sequence ID" value="PNT71218"/>
    <property type="gene ID" value="BRADI_2g24950v3"/>
</dbReference>
<keyword evidence="3" id="KW-1185">Reference proteome</keyword>
<dbReference type="EMBL" id="CM000881">
    <property type="protein sequence ID" value="KQK06175.1"/>
    <property type="molecule type" value="Genomic_DNA"/>
</dbReference>
<reference evidence="1 2" key="1">
    <citation type="journal article" date="2010" name="Nature">
        <title>Genome sequencing and analysis of the model grass Brachypodium distachyon.</title>
        <authorList>
            <consortium name="International Brachypodium Initiative"/>
        </authorList>
    </citation>
    <scope>NUCLEOTIDE SEQUENCE [LARGE SCALE GENOMIC DNA]</scope>
    <source>
        <strain evidence="1">Bd21</strain>
        <strain evidence="2">cv. Bd21</strain>
    </source>
</reference>
<dbReference type="RefSeq" id="XP_024315220.1">
    <property type="nucleotide sequence ID" value="XM_024459452.1"/>
</dbReference>
<dbReference type="PANTHER" id="PTHR34194:SF25">
    <property type="entry name" value="OS05G0423200 PROTEIN"/>
    <property type="match status" value="1"/>
</dbReference>
<dbReference type="Proteomes" id="UP000008810">
    <property type="component" value="Chromosome 2"/>
</dbReference>
<dbReference type="EnsemblPlants" id="KQK06175">
    <property type="protein sequence ID" value="KQK06175"/>
    <property type="gene ID" value="BRADI_2g24950v3"/>
</dbReference>
<evidence type="ECO:0000313" key="3">
    <source>
        <dbReference type="Proteomes" id="UP000008810"/>
    </source>
</evidence>
<dbReference type="HOGENOM" id="CLU_040723_0_0_1"/>
<organism evidence="2">
    <name type="scientific">Brachypodium distachyon</name>
    <name type="common">Purple false brome</name>
    <name type="synonym">Trachynia distachya</name>
    <dbReference type="NCBI Taxonomy" id="15368"/>
    <lineage>
        <taxon>Eukaryota</taxon>
        <taxon>Viridiplantae</taxon>
        <taxon>Streptophyta</taxon>
        <taxon>Embryophyta</taxon>
        <taxon>Tracheophyta</taxon>
        <taxon>Spermatophyta</taxon>
        <taxon>Magnoliopsida</taxon>
        <taxon>Liliopsida</taxon>
        <taxon>Poales</taxon>
        <taxon>Poaceae</taxon>
        <taxon>BOP clade</taxon>
        <taxon>Pooideae</taxon>
        <taxon>Stipodae</taxon>
        <taxon>Brachypodieae</taxon>
        <taxon>Brachypodium</taxon>
    </lineage>
</organism>
<dbReference type="OrthoDB" id="298344at2759"/>
<dbReference type="PANTHER" id="PTHR34194">
    <property type="entry name" value="F14J8.16 PROTEIN"/>
    <property type="match status" value="1"/>
</dbReference>
<name>I1HJ96_BRADI</name>
<reference evidence="1" key="2">
    <citation type="submission" date="2017-06" db="EMBL/GenBank/DDBJ databases">
        <title>WGS assembly of Brachypodium distachyon.</title>
        <authorList>
            <consortium name="The International Brachypodium Initiative"/>
            <person name="Lucas S."/>
            <person name="Harmon-Smith M."/>
            <person name="Lail K."/>
            <person name="Tice H."/>
            <person name="Grimwood J."/>
            <person name="Bruce D."/>
            <person name="Barry K."/>
            <person name="Shu S."/>
            <person name="Lindquist E."/>
            <person name="Wang M."/>
            <person name="Pitluck S."/>
            <person name="Vogel J.P."/>
            <person name="Garvin D.F."/>
            <person name="Mockler T.C."/>
            <person name="Schmutz J."/>
            <person name="Rokhsar D."/>
            <person name="Bevan M.W."/>
        </authorList>
    </citation>
    <scope>NUCLEOTIDE SEQUENCE</scope>
    <source>
        <strain evidence="1">Bd21</strain>
    </source>
</reference>
<gene>
    <name evidence="2" type="primary">LOC100825411</name>
    <name evidence="1" type="ORF">BRADI_2g24950v3</name>
</gene>